<dbReference type="RefSeq" id="XP_003284225.1">
    <property type="nucleotide sequence ID" value="XM_003284177.1"/>
</dbReference>
<gene>
    <name evidence="2" type="ORF">DICPUDRAFT_147987</name>
</gene>
<proteinExistence type="predicted"/>
<dbReference type="Gene3D" id="1.20.5.490">
    <property type="entry name" value="Single helix bin"/>
    <property type="match status" value="1"/>
</dbReference>
<name>F0Z9Y3_DICPU</name>
<dbReference type="InParanoid" id="F0Z9Y3"/>
<feature type="coiled-coil region" evidence="1">
    <location>
        <begin position="39"/>
        <end position="73"/>
    </location>
</feature>
<reference evidence="3" key="1">
    <citation type="journal article" date="2011" name="Genome Biol.">
        <title>Comparative genomics of the social amoebae Dictyostelium discoideum and Dictyostelium purpureum.</title>
        <authorList>
            <consortium name="US DOE Joint Genome Institute (JGI-PGF)"/>
            <person name="Sucgang R."/>
            <person name="Kuo A."/>
            <person name="Tian X."/>
            <person name="Salerno W."/>
            <person name="Parikh A."/>
            <person name="Feasley C.L."/>
            <person name="Dalin E."/>
            <person name="Tu H."/>
            <person name="Huang E."/>
            <person name="Barry K."/>
            <person name="Lindquist E."/>
            <person name="Shapiro H."/>
            <person name="Bruce D."/>
            <person name="Schmutz J."/>
            <person name="Salamov A."/>
            <person name="Fey P."/>
            <person name="Gaudet P."/>
            <person name="Anjard C."/>
            <person name="Babu M.M."/>
            <person name="Basu S."/>
            <person name="Bushmanova Y."/>
            <person name="van der Wel H."/>
            <person name="Katoh-Kurasawa M."/>
            <person name="Dinh C."/>
            <person name="Coutinho P.M."/>
            <person name="Saito T."/>
            <person name="Elias M."/>
            <person name="Schaap P."/>
            <person name="Kay R.R."/>
            <person name="Henrissat B."/>
            <person name="Eichinger L."/>
            <person name="Rivero F."/>
            <person name="Putnam N.H."/>
            <person name="West C.M."/>
            <person name="Loomis W.F."/>
            <person name="Chisholm R.L."/>
            <person name="Shaulsky G."/>
            <person name="Strassmann J.E."/>
            <person name="Queller D.C."/>
            <person name="Kuspa A."/>
            <person name="Grigoriev I.V."/>
        </authorList>
    </citation>
    <scope>NUCLEOTIDE SEQUENCE [LARGE SCALE GENOMIC DNA]</scope>
    <source>
        <strain evidence="3">QSDP1</strain>
    </source>
</reference>
<feature type="coiled-coil region" evidence="1">
    <location>
        <begin position="102"/>
        <end position="169"/>
    </location>
</feature>
<evidence type="ECO:0000256" key="1">
    <source>
        <dbReference type="SAM" id="Coils"/>
    </source>
</evidence>
<dbReference type="KEGG" id="dpp:DICPUDRAFT_147987"/>
<evidence type="ECO:0008006" key="4">
    <source>
        <dbReference type="Google" id="ProtNLM"/>
    </source>
</evidence>
<accession>F0Z9Y3</accession>
<protein>
    <recommendedName>
        <fullName evidence="4">Lebercilin domain-containing protein</fullName>
    </recommendedName>
</protein>
<evidence type="ECO:0000313" key="2">
    <source>
        <dbReference type="EMBL" id="EGC39198.1"/>
    </source>
</evidence>
<dbReference type="AlphaFoldDB" id="F0Z9Y3"/>
<dbReference type="OMA" id="HFEESHT"/>
<dbReference type="GeneID" id="10510130"/>
<dbReference type="Proteomes" id="UP000001064">
    <property type="component" value="Unassembled WGS sequence"/>
</dbReference>
<evidence type="ECO:0000313" key="3">
    <source>
        <dbReference type="Proteomes" id="UP000001064"/>
    </source>
</evidence>
<organism evidence="2 3">
    <name type="scientific">Dictyostelium purpureum</name>
    <name type="common">Slime mold</name>
    <dbReference type="NCBI Taxonomy" id="5786"/>
    <lineage>
        <taxon>Eukaryota</taxon>
        <taxon>Amoebozoa</taxon>
        <taxon>Evosea</taxon>
        <taxon>Eumycetozoa</taxon>
        <taxon>Dictyostelia</taxon>
        <taxon>Dictyosteliales</taxon>
        <taxon>Dictyosteliaceae</taxon>
        <taxon>Dictyostelium</taxon>
    </lineage>
</organism>
<keyword evidence="1" id="KW-0175">Coiled coil</keyword>
<dbReference type="OrthoDB" id="10664632at2759"/>
<sequence>MNKENLNIQRSTERIPFSNISNITRNDSIKRNNSNINNQIDLRPQIENANNKIKELEEQLKSKNVEINDLKTKNSLLLSIFYSNRNDRQEDMIFNNNRIRKIQELTNHNQVLLQQIQQIENANETFKDRTTTLQSNHRVRLIQKLKCENKTLKDKLQHQELQLQKHFEESHTLSKGKKSLKQSPIKLINYSNYSTLIHQNSFNNTPDEETDIYCGEC</sequence>
<keyword evidence="3" id="KW-1185">Reference proteome</keyword>
<dbReference type="EMBL" id="GL870961">
    <property type="protein sequence ID" value="EGC39198.1"/>
    <property type="molecule type" value="Genomic_DNA"/>
</dbReference>
<dbReference type="VEuPathDB" id="AmoebaDB:DICPUDRAFT_147987"/>